<evidence type="ECO:0000256" key="4">
    <source>
        <dbReference type="HAMAP-Rule" id="MF_00171"/>
    </source>
</evidence>
<dbReference type="GO" id="GO:0031119">
    <property type="term" value="P:tRNA pseudouridine synthesis"/>
    <property type="evidence" value="ECO:0007669"/>
    <property type="project" value="UniProtKB-UniRule"/>
</dbReference>
<accession>A0A9D7S9C1</accession>
<feature type="binding site" evidence="4 6">
    <location>
        <position position="110"/>
    </location>
    <ligand>
        <name>substrate</name>
    </ligand>
</feature>
<dbReference type="PANTHER" id="PTHR11142">
    <property type="entry name" value="PSEUDOURIDYLATE SYNTHASE"/>
    <property type="match status" value="1"/>
</dbReference>
<evidence type="ECO:0000256" key="1">
    <source>
        <dbReference type="ARBA" id="ARBA00009375"/>
    </source>
</evidence>
<comment type="caution">
    <text evidence="9">The sequence shown here is derived from an EMBL/GenBank/DDBJ whole genome shotgun (WGS) entry which is preliminary data.</text>
</comment>
<dbReference type="InterPro" id="IPR020094">
    <property type="entry name" value="TruA/RsuA/RluB/E/F_N"/>
</dbReference>
<evidence type="ECO:0000259" key="8">
    <source>
        <dbReference type="Pfam" id="PF01416"/>
    </source>
</evidence>
<comment type="function">
    <text evidence="4">Formation of pseudouridine at positions 38, 39 and 40 in the anticodon stem and loop of transfer RNAs.</text>
</comment>
<dbReference type="Proteomes" id="UP000808349">
    <property type="component" value="Unassembled WGS sequence"/>
</dbReference>
<dbReference type="CDD" id="cd02570">
    <property type="entry name" value="PseudoU_synth_EcTruA"/>
    <property type="match status" value="1"/>
</dbReference>
<evidence type="ECO:0000256" key="3">
    <source>
        <dbReference type="ARBA" id="ARBA00023235"/>
    </source>
</evidence>
<dbReference type="PANTHER" id="PTHR11142:SF0">
    <property type="entry name" value="TRNA PSEUDOURIDINE SYNTHASE-LIKE 1"/>
    <property type="match status" value="1"/>
</dbReference>
<dbReference type="Gene3D" id="3.30.70.660">
    <property type="entry name" value="Pseudouridine synthase I, catalytic domain, C-terminal subdomain"/>
    <property type="match status" value="1"/>
</dbReference>
<evidence type="ECO:0000256" key="2">
    <source>
        <dbReference type="ARBA" id="ARBA00022694"/>
    </source>
</evidence>
<feature type="active site" description="Nucleophile" evidence="4 5">
    <location>
        <position position="51"/>
    </location>
</feature>
<comment type="caution">
    <text evidence="4">Lacks conserved residue(s) required for the propagation of feature annotation.</text>
</comment>
<dbReference type="InterPro" id="IPR020097">
    <property type="entry name" value="PsdUridine_synth_TruA_a/b_dom"/>
</dbReference>
<evidence type="ECO:0000256" key="7">
    <source>
        <dbReference type="RuleBase" id="RU003792"/>
    </source>
</evidence>
<feature type="domain" description="Pseudouridine synthase I TruA alpha/beta" evidence="8">
    <location>
        <begin position="153"/>
        <end position="245"/>
    </location>
</feature>
<evidence type="ECO:0000256" key="5">
    <source>
        <dbReference type="PIRSR" id="PIRSR001430-1"/>
    </source>
</evidence>
<dbReference type="InterPro" id="IPR020103">
    <property type="entry name" value="PsdUridine_synth_cat_dom_sf"/>
</dbReference>
<dbReference type="AlphaFoldDB" id="A0A9D7S9C1"/>
<evidence type="ECO:0000313" key="9">
    <source>
        <dbReference type="EMBL" id="MBK9718337.1"/>
    </source>
</evidence>
<dbReference type="EC" id="5.4.99.12" evidence="4"/>
<comment type="catalytic activity">
    <reaction evidence="4 7">
        <text>uridine(38/39/40) in tRNA = pseudouridine(38/39/40) in tRNA</text>
        <dbReference type="Rhea" id="RHEA:22376"/>
        <dbReference type="Rhea" id="RHEA-COMP:10085"/>
        <dbReference type="Rhea" id="RHEA-COMP:10087"/>
        <dbReference type="ChEBI" id="CHEBI:65314"/>
        <dbReference type="ChEBI" id="CHEBI:65315"/>
        <dbReference type="EC" id="5.4.99.12"/>
    </reaction>
</comment>
<evidence type="ECO:0000256" key="6">
    <source>
        <dbReference type="PIRSR" id="PIRSR001430-2"/>
    </source>
</evidence>
<dbReference type="Pfam" id="PF01416">
    <property type="entry name" value="PseudoU_synth_1"/>
    <property type="match status" value="2"/>
</dbReference>
<dbReference type="PIRSF" id="PIRSF001430">
    <property type="entry name" value="tRNA_psdUrid_synth"/>
    <property type="match status" value="1"/>
</dbReference>
<name>A0A9D7S9C1_9BACT</name>
<comment type="similarity">
    <text evidence="1 4 7">Belongs to the tRNA pseudouridine synthase TruA family.</text>
</comment>
<dbReference type="Gene3D" id="3.30.70.580">
    <property type="entry name" value="Pseudouridine synthase I, catalytic domain, N-terminal subdomain"/>
    <property type="match status" value="1"/>
</dbReference>
<dbReference type="GO" id="GO:0003723">
    <property type="term" value="F:RNA binding"/>
    <property type="evidence" value="ECO:0007669"/>
    <property type="project" value="InterPro"/>
</dbReference>
<organism evidence="9 10">
    <name type="scientific">Candidatus Defluviibacterium haderslevense</name>
    <dbReference type="NCBI Taxonomy" id="2981993"/>
    <lineage>
        <taxon>Bacteria</taxon>
        <taxon>Pseudomonadati</taxon>
        <taxon>Bacteroidota</taxon>
        <taxon>Saprospiria</taxon>
        <taxon>Saprospirales</taxon>
        <taxon>Saprospiraceae</taxon>
        <taxon>Candidatus Defluviibacterium</taxon>
    </lineage>
</organism>
<gene>
    <name evidence="4" type="primary">truA</name>
    <name evidence="9" type="ORF">IPO85_12675</name>
</gene>
<dbReference type="InterPro" id="IPR020095">
    <property type="entry name" value="PsdUridine_synth_TruA_C"/>
</dbReference>
<evidence type="ECO:0000313" key="10">
    <source>
        <dbReference type="Proteomes" id="UP000808349"/>
    </source>
</evidence>
<dbReference type="InterPro" id="IPR001406">
    <property type="entry name" value="PsdUridine_synth_TruA"/>
</dbReference>
<dbReference type="GO" id="GO:0160147">
    <property type="term" value="F:tRNA pseudouridine(38-40) synthase activity"/>
    <property type="evidence" value="ECO:0007669"/>
    <property type="project" value="UniProtKB-EC"/>
</dbReference>
<reference evidence="9 10" key="1">
    <citation type="submission" date="2020-10" db="EMBL/GenBank/DDBJ databases">
        <title>Connecting structure to function with the recovery of over 1000 high-quality activated sludge metagenome-assembled genomes encoding full-length rRNA genes using long-read sequencing.</title>
        <authorList>
            <person name="Singleton C.M."/>
            <person name="Petriglieri F."/>
            <person name="Kristensen J.M."/>
            <person name="Kirkegaard R.H."/>
            <person name="Michaelsen T.Y."/>
            <person name="Andersen M.H."/>
            <person name="Karst S.M."/>
            <person name="Dueholm M.S."/>
            <person name="Nielsen P.H."/>
            <person name="Albertsen M."/>
        </authorList>
    </citation>
    <scope>NUCLEOTIDE SEQUENCE [LARGE SCALE GENOMIC DNA]</scope>
    <source>
        <strain evidence="9">Ribe_18-Q3-R11-54_BAT3C.373</strain>
    </source>
</reference>
<keyword evidence="2 4" id="KW-0819">tRNA processing</keyword>
<dbReference type="FunFam" id="3.30.70.580:FF:000001">
    <property type="entry name" value="tRNA pseudouridine synthase A"/>
    <property type="match status" value="1"/>
</dbReference>
<sequence length="257" mass="29801">MRIFIEICFDGTAYCGWQKQPNATSVQQTLEERWSELFNIPVTLLGCGRTDTGVHASQFFVHHDVLNEDYYDRLTVAKLNAVLPADIAVKQIFKVSDDFHARFDANKRSYIYRCTHIKNPFNRHFTFYYPQIREMTLEALQEAAELLFVVDSYQSFTKTNSGVEHYHCQLYEAQWVRTHDGLEFRISANRFLRGMVRLIVGMCFNYALGKISKSQILEDMKLGTQIQKSWSVPAEGLTLEKVAYPIQLDVLGTDFRI</sequence>
<dbReference type="HAMAP" id="MF_00171">
    <property type="entry name" value="TruA"/>
    <property type="match status" value="1"/>
</dbReference>
<keyword evidence="3 4" id="KW-0413">Isomerase</keyword>
<proteinExistence type="inferred from homology"/>
<comment type="subunit">
    <text evidence="4">Homodimer.</text>
</comment>
<feature type="domain" description="Pseudouridine synthase I TruA alpha/beta" evidence="8">
    <location>
        <begin position="9"/>
        <end position="104"/>
    </location>
</feature>
<dbReference type="SUPFAM" id="SSF55120">
    <property type="entry name" value="Pseudouridine synthase"/>
    <property type="match status" value="1"/>
</dbReference>
<dbReference type="EMBL" id="JADKFW010000010">
    <property type="protein sequence ID" value="MBK9718337.1"/>
    <property type="molecule type" value="Genomic_DNA"/>
</dbReference>
<protein>
    <recommendedName>
        <fullName evidence="4">tRNA pseudouridine synthase A</fullName>
        <ecNumber evidence="4">5.4.99.12</ecNumber>
    </recommendedName>
    <alternativeName>
        <fullName evidence="4">tRNA pseudouridine(38-40) synthase</fullName>
    </alternativeName>
    <alternativeName>
        <fullName evidence="4">tRNA pseudouridylate synthase I</fullName>
    </alternativeName>
    <alternativeName>
        <fullName evidence="4">tRNA-uridine isomerase I</fullName>
    </alternativeName>
</protein>